<feature type="binding site" evidence="8">
    <location>
        <begin position="210"/>
        <end position="216"/>
    </location>
    <ligand>
        <name>ATP</name>
        <dbReference type="ChEBI" id="CHEBI:30616"/>
    </ligand>
</feature>
<evidence type="ECO:0000256" key="5">
    <source>
        <dbReference type="ARBA" id="ARBA00022741"/>
    </source>
</evidence>
<dbReference type="PANTHER" id="PTHR43654">
    <property type="entry name" value="GLUTAMATE 5-KINASE"/>
    <property type="match status" value="1"/>
</dbReference>
<sequence length="371" mass="39953">MKKQRVVVKIGSSSLTNTSGGIDNTKLREHAESIAALRAEGHEVVLISSGAIAAGFTELGYSSRPVTIKGKQASAALGQSFLMSAYIEAFSTYGIKPAQILLTRQDFAHRERYSNAYDTLSELLERSVLPIVNENDSVSIEELTFGDNDMLSALLSGLIHADRLIILTDINGLYDDNPNKNPGAKRIDYLEQITEEFLSVASTEGSKVGTGGMKSKLLAAEMALSLGVPTFIGSGQGPGKLLEVLGGNGDGTYVGANVTGLNTRKQWIAFHSSLKGKVMIDEGAERALVKDGRSLLLAGVVEIEGVFKEGDVIEVEGTNGIIGKGEVCYSSEELNRLKGKRSDEIAHSIERSSYEVIHRDQWVGQHNLLLR</sequence>
<dbReference type="InterPro" id="IPR041739">
    <property type="entry name" value="G5K_ProB"/>
</dbReference>
<comment type="function">
    <text evidence="8">Catalyzes the transfer of a phosphate group to glutamate to form L-glutamate 5-phosphate.</text>
</comment>
<dbReference type="InterPro" id="IPR002478">
    <property type="entry name" value="PUA"/>
</dbReference>
<feature type="binding site" evidence="8">
    <location>
        <position position="49"/>
    </location>
    <ligand>
        <name>substrate</name>
    </ligand>
</feature>
<evidence type="ECO:0000256" key="1">
    <source>
        <dbReference type="ARBA" id="ARBA00022490"/>
    </source>
</evidence>
<dbReference type="Gene3D" id="2.30.130.10">
    <property type="entry name" value="PUA domain"/>
    <property type="match status" value="1"/>
</dbReference>
<keyword evidence="7 8" id="KW-0067">ATP-binding</keyword>
<dbReference type="InterPro" id="IPR011529">
    <property type="entry name" value="Glu_5kinase"/>
</dbReference>
<dbReference type="Pfam" id="PF01472">
    <property type="entry name" value="PUA"/>
    <property type="match status" value="1"/>
</dbReference>
<dbReference type="CDD" id="cd21157">
    <property type="entry name" value="PUA_G5K"/>
    <property type="match status" value="1"/>
</dbReference>
<comment type="caution">
    <text evidence="10">The sequence shown here is derived from an EMBL/GenBank/DDBJ whole genome shotgun (WGS) entry which is preliminary data.</text>
</comment>
<dbReference type="InterPro" id="IPR005715">
    <property type="entry name" value="Glu_5kinase/COase_Synthase"/>
</dbReference>
<dbReference type="InterPro" id="IPR019797">
    <property type="entry name" value="Glutamate_5-kinase_CS"/>
</dbReference>
<dbReference type="InterPro" id="IPR001048">
    <property type="entry name" value="Asp/Glu/Uridylate_kinase"/>
</dbReference>
<feature type="binding site" evidence="8">
    <location>
        <position position="148"/>
    </location>
    <ligand>
        <name>substrate</name>
    </ligand>
</feature>
<reference evidence="10 11" key="1">
    <citation type="submission" date="2016-10" db="EMBL/GenBank/DDBJ databases">
        <authorList>
            <person name="Varghese N."/>
            <person name="Submissions S."/>
        </authorList>
    </citation>
    <scope>NUCLEOTIDE SEQUENCE [LARGE SCALE GENOMIC DNA]</scope>
    <source>
        <strain evidence="10 11">DSM 13796</strain>
    </source>
</reference>
<evidence type="ECO:0000256" key="8">
    <source>
        <dbReference type="HAMAP-Rule" id="MF_00456"/>
    </source>
</evidence>
<dbReference type="PROSITE" id="PS00902">
    <property type="entry name" value="GLUTAMATE_5_KINASE"/>
    <property type="match status" value="1"/>
</dbReference>
<evidence type="ECO:0000313" key="11">
    <source>
        <dbReference type="Proteomes" id="UP000182762"/>
    </source>
</evidence>
<evidence type="ECO:0000256" key="3">
    <source>
        <dbReference type="ARBA" id="ARBA00022650"/>
    </source>
</evidence>
<dbReference type="GeneID" id="93712922"/>
<evidence type="ECO:0000256" key="2">
    <source>
        <dbReference type="ARBA" id="ARBA00022605"/>
    </source>
</evidence>
<comment type="catalytic activity">
    <reaction evidence="8">
        <text>L-glutamate + ATP = L-glutamyl 5-phosphate + ADP</text>
        <dbReference type="Rhea" id="RHEA:14877"/>
        <dbReference type="ChEBI" id="CHEBI:29985"/>
        <dbReference type="ChEBI" id="CHEBI:30616"/>
        <dbReference type="ChEBI" id="CHEBI:58274"/>
        <dbReference type="ChEBI" id="CHEBI:456216"/>
        <dbReference type="EC" id="2.7.2.11"/>
    </reaction>
</comment>
<evidence type="ECO:0000313" key="10">
    <source>
        <dbReference type="EMBL" id="SFQ85405.1"/>
    </source>
</evidence>
<comment type="similarity">
    <text evidence="8">Belongs to the glutamate 5-kinase family.</text>
</comment>
<dbReference type="InterPro" id="IPR036974">
    <property type="entry name" value="PUA_sf"/>
</dbReference>
<feature type="binding site" evidence="8">
    <location>
        <position position="9"/>
    </location>
    <ligand>
        <name>ATP</name>
        <dbReference type="ChEBI" id="CHEBI:30616"/>
    </ligand>
</feature>
<dbReference type="Pfam" id="PF00696">
    <property type="entry name" value="AA_kinase"/>
    <property type="match status" value="1"/>
</dbReference>
<proteinExistence type="inferred from homology"/>
<name>A0A1I6BWZ8_9BACI</name>
<evidence type="ECO:0000256" key="6">
    <source>
        <dbReference type="ARBA" id="ARBA00022777"/>
    </source>
</evidence>
<dbReference type="InterPro" id="IPR001057">
    <property type="entry name" value="Glu/AcGlu_kinase"/>
</dbReference>
<evidence type="ECO:0000256" key="7">
    <source>
        <dbReference type="ARBA" id="ARBA00022840"/>
    </source>
</evidence>
<dbReference type="RefSeq" id="WP_061802730.1">
    <property type="nucleotide sequence ID" value="NZ_FOXX01000015.1"/>
</dbReference>
<feature type="binding site" evidence="8">
    <location>
        <begin position="168"/>
        <end position="169"/>
    </location>
    <ligand>
        <name>ATP</name>
        <dbReference type="ChEBI" id="CHEBI:30616"/>
    </ligand>
</feature>
<comment type="subcellular location">
    <subcellularLocation>
        <location evidence="8">Cytoplasm</location>
    </subcellularLocation>
</comment>
<keyword evidence="1 8" id="KW-0963">Cytoplasm</keyword>
<organism evidence="10 11">
    <name type="scientific">Priestia endophytica DSM 13796</name>
    <dbReference type="NCBI Taxonomy" id="1121089"/>
    <lineage>
        <taxon>Bacteria</taxon>
        <taxon>Bacillati</taxon>
        <taxon>Bacillota</taxon>
        <taxon>Bacilli</taxon>
        <taxon>Bacillales</taxon>
        <taxon>Bacillaceae</taxon>
        <taxon>Priestia</taxon>
    </lineage>
</organism>
<dbReference type="PANTHER" id="PTHR43654:SF1">
    <property type="entry name" value="ISOPENTENYL PHOSPHATE KINASE"/>
    <property type="match status" value="1"/>
</dbReference>
<dbReference type="NCBIfam" id="TIGR01027">
    <property type="entry name" value="proB"/>
    <property type="match status" value="1"/>
</dbReference>
<keyword evidence="3 8" id="KW-0641">Proline biosynthesis</keyword>
<feature type="domain" description="PUA" evidence="9">
    <location>
        <begin position="276"/>
        <end position="358"/>
    </location>
</feature>
<dbReference type="InterPro" id="IPR036393">
    <property type="entry name" value="AceGlu_kinase-like_sf"/>
</dbReference>
<gene>
    <name evidence="8" type="primary">proB</name>
    <name evidence="10" type="ORF">SAMN02745910_04383</name>
</gene>
<dbReference type="EMBL" id="FOXX01000015">
    <property type="protein sequence ID" value="SFQ85405.1"/>
    <property type="molecule type" value="Genomic_DNA"/>
</dbReference>
<dbReference type="SMART" id="SM00359">
    <property type="entry name" value="PUA"/>
    <property type="match status" value="1"/>
</dbReference>
<keyword evidence="5 8" id="KW-0547">Nucleotide-binding</keyword>
<keyword evidence="2 8" id="KW-0028">Amino-acid biosynthesis</keyword>
<dbReference type="SUPFAM" id="SSF88697">
    <property type="entry name" value="PUA domain-like"/>
    <property type="match status" value="1"/>
</dbReference>
<keyword evidence="4 8" id="KW-0808">Transferase</keyword>
<evidence type="ECO:0000259" key="9">
    <source>
        <dbReference type="SMART" id="SM00359"/>
    </source>
</evidence>
<comment type="pathway">
    <text evidence="8">Amino-acid biosynthesis; L-proline biosynthesis; L-glutamate 5-semialdehyde from L-glutamate: step 1/2.</text>
</comment>
<dbReference type="PIRSF" id="PIRSF000729">
    <property type="entry name" value="GK"/>
    <property type="match status" value="1"/>
</dbReference>
<dbReference type="PRINTS" id="PR00474">
    <property type="entry name" value="GLU5KINASE"/>
</dbReference>
<dbReference type="EC" id="2.7.2.11" evidence="8"/>
<evidence type="ECO:0000256" key="4">
    <source>
        <dbReference type="ARBA" id="ARBA00022679"/>
    </source>
</evidence>
<dbReference type="Gene3D" id="3.40.1160.10">
    <property type="entry name" value="Acetylglutamate kinase-like"/>
    <property type="match status" value="1"/>
</dbReference>
<dbReference type="PROSITE" id="PS50890">
    <property type="entry name" value="PUA"/>
    <property type="match status" value="1"/>
</dbReference>
<dbReference type="HAMAP" id="MF_00456">
    <property type="entry name" value="ProB"/>
    <property type="match status" value="1"/>
</dbReference>
<feature type="binding site" evidence="8">
    <location>
        <position position="136"/>
    </location>
    <ligand>
        <name>substrate</name>
    </ligand>
</feature>
<dbReference type="InterPro" id="IPR015947">
    <property type="entry name" value="PUA-like_sf"/>
</dbReference>
<dbReference type="Proteomes" id="UP000182762">
    <property type="component" value="Unassembled WGS sequence"/>
</dbReference>
<protein>
    <recommendedName>
        <fullName evidence="8">Glutamate 5-kinase</fullName>
        <ecNumber evidence="8">2.7.2.11</ecNumber>
    </recommendedName>
    <alternativeName>
        <fullName evidence="8">Gamma-glutamyl kinase</fullName>
        <shortName evidence="8">GK</shortName>
    </alternativeName>
</protein>
<keyword evidence="11" id="KW-1185">Reference proteome</keyword>
<accession>A0A1I6BWZ8</accession>
<keyword evidence="6 8" id="KW-0418">Kinase</keyword>
<dbReference type="SUPFAM" id="SSF53633">
    <property type="entry name" value="Carbamate kinase-like"/>
    <property type="match status" value="1"/>
</dbReference>
<dbReference type="CDD" id="cd04242">
    <property type="entry name" value="AAK_G5K_ProB"/>
    <property type="match status" value="1"/>
</dbReference>